<name>A0ABQ2AHB7_9BACT</name>
<dbReference type="PANTHER" id="PTHR43133">
    <property type="entry name" value="RNA POLYMERASE ECF-TYPE SIGMA FACTO"/>
    <property type="match status" value="1"/>
</dbReference>
<feature type="domain" description="RNA polymerase sigma factor 70 region 4 type 2" evidence="6">
    <location>
        <begin position="147"/>
        <end position="199"/>
    </location>
</feature>
<organism evidence="7 8">
    <name type="scientific">Hymenobacter frigidus</name>
    <dbReference type="NCBI Taxonomy" id="1524095"/>
    <lineage>
        <taxon>Bacteria</taxon>
        <taxon>Pseudomonadati</taxon>
        <taxon>Bacteroidota</taxon>
        <taxon>Cytophagia</taxon>
        <taxon>Cytophagales</taxon>
        <taxon>Hymenobacteraceae</taxon>
        <taxon>Hymenobacter</taxon>
    </lineage>
</organism>
<keyword evidence="2" id="KW-0805">Transcription regulation</keyword>
<dbReference type="EMBL" id="BMGY01000056">
    <property type="protein sequence ID" value="GGH90638.1"/>
    <property type="molecule type" value="Genomic_DNA"/>
</dbReference>
<reference evidence="8" key="1">
    <citation type="journal article" date="2019" name="Int. J. Syst. Evol. Microbiol.">
        <title>The Global Catalogue of Microorganisms (GCM) 10K type strain sequencing project: providing services to taxonomists for standard genome sequencing and annotation.</title>
        <authorList>
            <consortium name="The Broad Institute Genomics Platform"/>
            <consortium name="The Broad Institute Genome Sequencing Center for Infectious Disease"/>
            <person name="Wu L."/>
            <person name="Ma J."/>
        </authorList>
    </citation>
    <scope>NUCLEOTIDE SEQUENCE [LARGE SCALE GENOMIC DNA]</scope>
    <source>
        <strain evidence="8">CGMCC 1.14966</strain>
    </source>
</reference>
<evidence type="ECO:0000259" key="5">
    <source>
        <dbReference type="Pfam" id="PF04542"/>
    </source>
</evidence>
<dbReference type="Proteomes" id="UP000637774">
    <property type="component" value="Unassembled WGS sequence"/>
</dbReference>
<keyword evidence="4" id="KW-0804">Transcription</keyword>
<dbReference type="PANTHER" id="PTHR43133:SF51">
    <property type="entry name" value="RNA POLYMERASE SIGMA FACTOR"/>
    <property type="match status" value="1"/>
</dbReference>
<dbReference type="InterPro" id="IPR013249">
    <property type="entry name" value="RNA_pol_sigma70_r4_t2"/>
</dbReference>
<evidence type="ECO:0000259" key="6">
    <source>
        <dbReference type="Pfam" id="PF08281"/>
    </source>
</evidence>
<sequence length="210" mass="23852">MLSAALVVETEIERGFSPKAQRDLALIQAALDGSAKAYEALMRSYRKSVYHIALRMVRNPDDADDLTMEAFAKAFGHLSRYRPQFAFSTWLFRIATNGCIDFVRRKKLKTQPLNAAGQLGDGESFLLDVRDHAPNPQEAFIRQQRIEIIQRLVTRLPAKYARLVCLRYFEELSYAEVAAELHAPLGTVKAQLFRARELLLQLLQDNKAAI</sequence>
<dbReference type="InterPro" id="IPR013325">
    <property type="entry name" value="RNA_pol_sigma_r2"/>
</dbReference>
<evidence type="ECO:0000313" key="8">
    <source>
        <dbReference type="Proteomes" id="UP000637774"/>
    </source>
</evidence>
<dbReference type="Gene3D" id="1.10.10.10">
    <property type="entry name" value="Winged helix-like DNA-binding domain superfamily/Winged helix DNA-binding domain"/>
    <property type="match status" value="1"/>
</dbReference>
<dbReference type="SUPFAM" id="SSF88946">
    <property type="entry name" value="Sigma2 domain of RNA polymerase sigma factors"/>
    <property type="match status" value="1"/>
</dbReference>
<comment type="caution">
    <text evidence="7">The sequence shown here is derived from an EMBL/GenBank/DDBJ whole genome shotgun (WGS) entry which is preliminary data.</text>
</comment>
<gene>
    <name evidence="7" type="primary">sigW</name>
    <name evidence="7" type="ORF">GCM10011495_36960</name>
</gene>
<evidence type="ECO:0000313" key="7">
    <source>
        <dbReference type="EMBL" id="GGH90638.1"/>
    </source>
</evidence>
<dbReference type="InterPro" id="IPR036388">
    <property type="entry name" value="WH-like_DNA-bd_sf"/>
</dbReference>
<dbReference type="InterPro" id="IPR013324">
    <property type="entry name" value="RNA_pol_sigma_r3/r4-like"/>
</dbReference>
<proteinExistence type="inferred from homology"/>
<dbReference type="SUPFAM" id="SSF88659">
    <property type="entry name" value="Sigma3 and sigma4 domains of RNA polymerase sigma factors"/>
    <property type="match status" value="1"/>
</dbReference>
<keyword evidence="8" id="KW-1185">Reference proteome</keyword>
<dbReference type="InterPro" id="IPR014284">
    <property type="entry name" value="RNA_pol_sigma-70_dom"/>
</dbReference>
<dbReference type="Pfam" id="PF08281">
    <property type="entry name" value="Sigma70_r4_2"/>
    <property type="match status" value="1"/>
</dbReference>
<dbReference type="InterPro" id="IPR039425">
    <property type="entry name" value="RNA_pol_sigma-70-like"/>
</dbReference>
<evidence type="ECO:0000256" key="1">
    <source>
        <dbReference type="ARBA" id="ARBA00010641"/>
    </source>
</evidence>
<feature type="domain" description="RNA polymerase sigma-70 region 2" evidence="5">
    <location>
        <begin position="41"/>
        <end position="107"/>
    </location>
</feature>
<keyword evidence="3" id="KW-0731">Sigma factor</keyword>
<dbReference type="RefSeq" id="WP_188563577.1">
    <property type="nucleotide sequence ID" value="NZ_BMGY01000056.1"/>
</dbReference>
<comment type="similarity">
    <text evidence="1">Belongs to the sigma-70 factor family. ECF subfamily.</text>
</comment>
<evidence type="ECO:0000256" key="2">
    <source>
        <dbReference type="ARBA" id="ARBA00023015"/>
    </source>
</evidence>
<dbReference type="Pfam" id="PF04542">
    <property type="entry name" value="Sigma70_r2"/>
    <property type="match status" value="1"/>
</dbReference>
<dbReference type="InterPro" id="IPR007627">
    <property type="entry name" value="RNA_pol_sigma70_r2"/>
</dbReference>
<dbReference type="NCBIfam" id="TIGR02937">
    <property type="entry name" value="sigma70-ECF"/>
    <property type="match status" value="1"/>
</dbReference>
<evidence type="ECO:0000256" key="3">
    <source>
        <dbReference type="ARBA" id="ARBA00023082"/>
    </source>
</evidence>
<evidence type="ECO:0000256" key="4">
    <source>
        <dbReference type="ARBA" id="ARBA00023163"/>
    </source>
</evidence>
<protein>
    <submittedName>
        <fullName evidence="7">ECF RNA polymerase sigma factor SigW</fullName>
    </submittedName>
</protein>
<dbReference type="Gene3D" id="1.10.1740.10">
    <property type="match status" value="1"/>
</dbReference>
<dbReference type="CDD" id="cd06171">
    <property type="entry name" value="Sigma70_r4"/>
    <property type="match status" value="1"/>
</dbReference>
<accession>A0ABQ2AHB7</accession>